<dbReference type="AlphaFoldDB" id="A0AAD7IMT5"/>
<feature type="transmembrane region" description="Helical" evidence="10">
    <location>
        <begin position="39"/>
        <end position="58"/>
    </location>
</feature>
<keyword evidence="8 10" id="KW-0472">Membrane</keyword>
<feature type="transmembrane region" description="Helical" evidence="10">
    <location>
        <begin position="64"/>
        <end position="83"/>
    </location>
</feature>
<keyword evidence="6" id="KW-0256">Endoplasmic reticulum</keyword>
<accession>A0AAD7IMT5</accession>
<keyword evidence="7 10" id="KW-1133">Transmembrane helix</keyword>
<dbReference type="Pfam" id="PF10510">
    <property type="entry name" value="PIG-S"/>
    <property type="match status" value="1"/>
</dbReference>
<evidence type="ECO:0000256" key="10">
    <source>
        <dbReference type="SAM" id="Phobius"/>
    </source>
</evidence>
<comment type="pathway">
    <text evidence="2">Glycolipid biosynthesis; glycosylphosphatidylinositol-anchor biosynthesis.</text>
</comment>
<dbReference type="GO" id="GO:0006506">
    <property type="term" value="P:GPI anchor biosynthetic process"/>
    <property type="evidence" value="ECO:0007669"/>
    <property type="project" value="UniProtKB-KW"/>
</dbReference>
<evidence type="ECO:0000256" key="9">
    <source>
        <dbReference type="ARBA" id="ARBA00023180"/>
    </source>
</evidence>
<evidence type="ECO:0000256" key="2">
    <source>
        <dbReference type="ARBA" id="ARBA00004687"/>
    </source>
</evidence>
<evidence type="ECO:0000256" key="7">
    <source>
        <dbReference type="ARBA" id="ARBA00022989"/>
    </source>
</evidence>
<dbReference type="PANTHER" id="PTHR21072:SF13">
    <property type="entry name" value="GPI TRANSAMIDASE COMPONENT PIG-S"/>
    <property type="match status" value="1"/>
</dbReference>
<evidence type="ECO:0000256" key="1">
    <source>
        <dbReference type="ARBA" id="ARBA00004477"/>
    </source>
</evidence>
<evidence type="ECO:0000256" key="6">
    <source>
        <dbReference type="ARBA" id="ARBA00022824"/>
    </source>
</evidence>
<dbReference type="InterPro" id="IPR019540">
    <property type="entry name" value="PtdIno-glycan_biosynth_class_S"/>
</dbReference>
<keyword evidence="12" id="KW-1185">Reference proteome</keyword>
<keyword evidence="9" id="KW-0325">Glycoprotein</keyword>
<dbReference type="GO" id="GO:0016255">
    <property type="term" value="P:attachment of GPI anchor to protein"/>
    <property type="evidence" value="ECO:0007669"/>
    <property type="project" value="InterPro"/>
</dbReference>
<dbReference type="GO" id="GO:0042765">
    <property type="term" value="C:GPI-anchor transamidase complex"/>
    <property type="evidence" value="ECO:0007669"/>
    <property type="project" value="InterPro"/>
</dbReference>
<evidence type="ECO:0000256" key="5">
    <source>
        <dbReference type="ARBA" id="ARBA00022692"/>
    </source>
</evidence>
<comment type="caution">
    <text evidence="11">The sequence shown here is derived from an EMBL/GenBank/DDBJ whole genome shotgun (WGS) entry which is preliminary data.</text>
</comment>
<dbReference type="PANTHER" id="PTHR21072">
    <property type="entry name" value="GPI TRANSAMIDASE COMPONENT PIG-S"/>
    <property type="match status" value="1"/>
</dbReference>
<keyword evidence="5 10" id="KW-0812">Transmembrane</keyword>
<comment type="similarity">
    <text evidence="3">Belongs to the PIGS family.</text>
</comment>
<organism evidence="11 12">
    <name type="scientific">Mycena metata</name>
    <dbReference type="NCBI Taxonomy" id="1033252"/>
    <lineage>
        <taxon>Eukaryota</taxon>
        <taxon>Fungi</taxon>
        <taxon>Dikarya</taxon>
        <taxon>Basidiomycota</taxon>
        <taxon>Agaricomycotina</taxon>
        <taxon>Agaricomycetes</taxon>
        <taxon>Agaricomycetidae</taxon>
        <taxon>Agaricales</taxon>
        <taxon>Marasmiineae</taxon>
        <taxon>Mycenaceae</taxon>
        <taxon>Mycena</taxon>
    </lineage>
</organism>
<evidence type="ECO:0000256" key="3">
    <source>
        <dbReference type="ARBA" id="ARBA00005316"/>
    </source>
</evidence>
<comment type="subcellular location">
    <subcellularLocation>
        <location evidence="1">Endoplasmic reticulum membrane</location>
        <topology evidence="1">Multi-pass membrane protein</topology>
    </subcellularLocation>
</comment>
<proteinExistence type="inferred from homology"/>
<gene>
    <name evidence="11" type="ORF">B0H16DRAFT_971056</name>
</gene>
<protein>
    <submittedName>
        <fullName evidence="11">Phosphatidylinositol-glycan biosynthesis class S protein</fullName>
    </submittedName>
</protein>
<evidence type="ECO:0000313" key="11">
    <source>
        <dbReference type="EMBL" id="KAJ7745702.1"/>
    </source>
</evidence>
<evidence type="ECO:0000256" key="8">
    <source>
        <dbReference type="ARBA" id="ARBA00023136"/>
    </source>
</evidence>
<sequence length="96" mass="10548">MPVGQDVKGDVQDSLAALEQMYTSASVSLNETIHQSADALTLASCAFFYPGMLALLYFPAEHKYVVYIALLLGGILPVMATTVREIRAWRRQRGEA</sequence>
<evidence type="ECO:0000256" key="4">
    <source>
        <dbReference type="ARBA" id="ARBA00022502"/>
    </source>
</evidence>
<reference evidence="11" key="1">
    <citation type="submission" date="2023-03" db="EMBL/GenBank/DDBJ databases">
        <title>Massive genome expansion in bonnet fungi (Mycena s.s.) driven by repeated elements and novel gene families across ecological guilds.</title>
        <authorList>
            <consortium name="Lawrence Berkeley National Laboratory"/>
            <person name="Harder C.B."/>
            <person name="Miyauchi S."/>
            <person name="Viragh M."/>
            <person name="Kuo A."/>
            <person name="Thoen E."/>
            <person name="Andreopoulos B."/>
            <person name="Lu D."/>
            <person name="Skrede I."/>
            <person name="Drula E."/>
            <person name="Henrissat B."/>
            <person name="Morin E."/>
            <person name="Kohler A."/>
            <person name="Barry K."/>
            <person name="LaButti K."/>
            <person name="Morin E."/>
            <person name="Salamov A."/>
            <person name="Lipzen A."/>
            <person name="Mereny Z."/>
            <person name="Hegedus B."/>
            <person name="Baldrian P."/>
            <person name="Stursova M."/>
            <person name="Weitz H."/>
            <person name="Taylor A."/>
            <person name="Grigoriev I.V."/>
            <person name="Nagy L.G."/>
            <person name="Martin F."/>
            <person name="Kauserud H."/>
        </authorList>
    </citation>
    <scope>NUCLEOTIDE SEQUENCE</scope>
    <source>
        <strain evidence="11">CBHHK182m</strain>
    </source>
</reference>
<name>A0AAD7IMT5_9AGAR</name>
<keyword evidence="4" id="KW-0337">GPI-anchor biosynthesis</keyword>
<evidence type="ECO:0000313" key="12">
    <source>
        <dbReference type="Proteomes" id="UP001215598"/>
    </source>
</evidence>
<dbReference type="EMBL" id="JARKIB010000082">
    <property type="protein sequence ID" value="KAJ7745702.1"/>
    <property type="molecule type" value="Genomic_DNA"/>
</dbReference>
<dbReference type="Proteomes" id="UP001215598">
    <property type="component" value="Unassembled WGS sequence"/>
</dbReference>